<proteinExistence type="predicted"/>
<evidence type="ECO:0000313" key="2">
    <source>
        <dbReference type="EMBL" id="KAH9838103.1"/>
    </source>
</evidence>
<comment type="caution">
    <text evidence="2">The sequence shown here is derived from an EMBL/GenBank/DDBJ whole genome shotgun (WGS) entry which is preliminary data.</text>
</comment>
<accession>A0A9W7W566</accession>
<reference evidence="2 3" key="1">
    <citation type="journal article" date="2018" name="IMA Fungus">
        <title>IMA Genome-F 10: Nine draft genome sequences of Claviceps purpurea s.lat., including C. arundinis, C. humidiphila, and C. cf. spartinae, pseudomolecules for the pitch canker pathogen Fusarium circinatum, draft genome of Davidsoniella eucalypti, Grosmannia galeiformis, Quambalaria eucalypti, and Teratosphaeria destructans.</title>
        <authorList>
            <person name="Wingfield B.D."/>
            <person name="Liu M."/>
            <person name="Nguyen H.D."/>
            <person name="Lane F.A."/>
            <person name="Morgan S.W."/>
            <person name="De Vos L."/>
            <person name="Wilken P.M."/>
            <person name="Duong T.A."/>
            <person name="Aylward J."/>
            <person name="Coetzee M.P."/>
            <person name="Dadej K."/>
            <person name="De Beer Z.W."/>
            <person name="Findlay W."/>
            <person name="Havenga M."/>
            <person name="Kolarik M."/>
            <person name="Menzies J.G."/>
            <person name="Naidoo K."/>
            <person name="Pochopski O."/>
            <person name="Shoukouhi P."/>
            <person name="Santana Q.C."/>
            <person name="Seifert K.A."/>
            <person name="Soal N."/>
            <person name="Steenkamp E.T."/>
            <person name="Tatham C.T."/>
            <person name="van der Nest M.A."/>
            <person name="Wingfield M.J."/>
        </authorList>
    </citation>
    <scope>NUCLEOTIDE SEQUENCE [LARGE SCALE GENOMIC DNA]</scope>
    <source>
        <strain evidence="2">CMW44962</strain>
    </source>
</reference>
<dbReference type="Proteomes" id="UP001138500">
    <property type="component" value="Unassembled WGS sequence"/>
</dbReference>
<keyword evidence="3" id="KW-1185">Reference proteome</keyword>
<name>A0A9W7W566_9PEZI</name>
<reference evidence="2 3" key="2">
    <citation type="journal article" date="2021" name="Curr. Genet.">
        <title>Genetic response to nitrogen starvation in the aggressive Eucalyptus foliar pathogen Teratosphaeria destructans.</title>
        <authorList>
            <person name="Havenga M."/>
            <person name="Wingfield B.D."/>
            <person name="Wingfield M.J."/>
            <person name="Dreyer L.L."/>
            <person name="Roets F."/>
            <person name="Aylward J."/>
        </authorList>
    </citation>
    <scope>NUCLEOTIDE SEQUENCE [LARGE SCALE GENOMIC DNA]</scope>
    <source>
        <strain evidence="2">CMW44962</strain>
    </source>
</reference>
<evidence type="ECO:0000256" key="1">
    <source>
        <dbReference type="SAM" id="MobiDB-lite"/>
    </source>
</evidence>
<organism evidence="2 3">
    <name type="scientific">Teratosphaeria destructans</name>
    <dbReference type="NCBI Taxonomy" id="418781"/>
    <lineage>
        <taxon>Eukaryota</taxon>
        <taxon>Fungi</taxon>
        <taxon>Dikarya</taxon>
        <taxon>Ascomycota</taxon>
        <taxon>Pezizomycotina</taxon>
        <taxon>Dothideomycetes</taxon>
        <taxon>Dothideomycetidae</taxon>
        <taxon>Mycosphaerellales</taxon>
        <taxon>Teratosphaeriaceae</taxon>
        <taxon>Teratosphaeria</taxon>
    </lineage>
</organism>
<protein>
    <submittedName>
        <fullName evidence="2">Uncharacterized protein</fullName>
    </submittedName>
</protein>
<gene>
    <name evidence="2" type="ORF">Tdes44962_MAKER08301</name>
</gene>
<feature type="region of interest" description="Disordered" evidence="1">
    <location>
        <begin position="1"/>
        <end position="70"/>
    </location>
</feature>
<dbReference type="AlphaFoldDB" id="A0A9W7W566"/>
<dbReference type="EMBL" id="RIBY02000757">
    <property type="protein sequence ID" value="KAH9838103.1"/>
    <property type="molecule type" value="Genomic_DNA"/>
</dbReference>
<evidence type="ECO:0000313" key="3">
    <source>
        <dbReference type="Proteomes" id="UP001138500"/>
    </source>
</evidence>
<sequence>MSHKNPTKSPPRTPRRRRNSDASTASPHSSVLGKRPAAAAIHGRATQKRASGERTRRGPRGRGAPAWTGS</sequence>